<comment type="caution">
    <text evidence="1">The sequence shown here is derived from an EMBL/GenBank/DDBJ whole genome shotgun (WGS) entry which is preliminary data.</text>
</comment>
<accession>A0A4R1NTX9</accession>
<dbReference type="AlphaFoldDB" id="A0A4R1NTX9"/>
<dbReference type="Proteomes" id="UP000295169">
    <property type="component" value="Unassembled WGS sequence"/>
</dbReference>
<protein>
    <submittedName>
        <fullName evidence="1">Uncharacterized protein</fullName>
    </submittedName>
</protein>
<dbReference type="EMBL" id="SMMU01000057">
    <property type="protein sequence ID" value="TCL15560.1"/>
    <property type="molecule type" value="Genomic_DNA"/>
</dbReference>
<sequence>MAGREGESRLPFCLSLIESRGSAPGVRKACVTVLYKPALVEPDIDASCFYTLFS</sequence>
<organism evidence="1 2">
    <name type="scientific">Azotobacter chroococcum</name>
    <dbReference type="NCBI Taxonomy" id="353"/>
    <lineage>
        <taxon>Bacteria</taxon>
        <taxon>Pseudomonadati</taxon>
        <taxon>Pseudomonadota</taxon>
        <taxon>Gammaproteobacteria</taxon>
        <taxon>Pseudomonadales</taxon>
        <taxon>Pseudomonadaceae</taxon>
        <taxon>Azotobacter</taxon>
    </lineage>
</organism>
<name>A0A4R1NTX9_9GAMM</name>
<proteinExistence type="predicted"/>
<evidence type="ECO:0000313" key="1">
    <source>
        <dbReference type="EMBL" id="TCL15560.1"/>
    </source>
</evidence>
<gene>
    <name evidence="1" type="ORF">EV691_1573</name>
</gene>
<evidence type="ECO:0000313" key="2">
    <source>
        <dbReference type="Proteomes" id="UP000295169"/>
    </source>
</evidence>
<reference evidence="1 2" key="1">
    <citation type="submission" date="2019-03" db="EMBL/GenBank/DDBJ databases">
        <title>Genomic Encyclopedia of Type Strains, Phase IV (KMG-IV): sequencing the most valuable type-strain genomes for metagenomic binning, comparative biology and taxonomic classification.</title>
        <authorList>
            <person name="Goeker M."/>
        </authorList>
    </citation>
    <scope>NUCLEOTIDE SEQUENCE [LARGE SCALE GENOMIC DNA]</scope>
    <source>
        <strain evidence="1 2">DSM 2286</strain>
    </source>
</reference>